<proteinExistence type="predicted"/>
<gene>
    <name evidence="2" type="ORF">T265_00679</name>
</gene>
<evidence type="ECO:0000313" key="2">
    <source>
        <dbReference type="EMBL" id="KER33353.1"/>
    </source>
</evidence>
<protein>
    <submittedName>
        <fullName evidence="2">Uncharacterized protein</fullName>
    </submittedName>
</protein>
<dbReference type="OrthoDB" id="9995605at2759"/>
<sequence>MVPISLVLYPNFKELRSFLQEGVNEGARWPKWLEREFTDRKVRGSNPTSASRLPLSRLEQPGNIPALVQPSGGMAARHQKDRTAPTVKVKEGKRKQLYDTNTRDRSAVKVRTYRSVARTQLRHLDCCSLGFGNLTLPCHKKRHESWDTARLLKPRQGKSRGRGRVRTTDPPFRGSNPTSATRLPLSRLGQPGSIQALVLPSGGVAARRRKGAIAERFLSFFDRTGFVPLAPLAHRWTCYAKSGNVSKFSSDGLTVLSCSPIVNRKPLTMEKNHSAVATFRLLAVMPHEGAGILPGCPSIDRGSREAQNGFERRSFRLGQPGSILALVLPSGGMAVRHRKGATAERFIFHPPRCICLPARGFAQMSDSPLTWVLEVAWTNVGERPFHAATTRNEKKFRLINAYALSLEIFLPCPRRVCWVNGEILSAKLSSRR</sequence>
<dbReference type="EMBL" id="KL596625">
    <property type="protein sequence ID" value="KER33353.1"/>
    <property type="molecule type" value="Genomic_DNA"/>
</dbReference>
<organism evidence="2 3">
    <name type="scientific">Opisthorchis viverrini</name>
    <name type="common">Southeast Asian liver fluke</name>
    <dbReference type="NCBI Taxonomy" id="6198"/>
    <lineage>
        <taxon>Eukaryota</taxon>
        <taxon>Metazoa</taxon>
        <taxon>Spiralia</taxon>
        <taxon>Lophotrochozoa</taxon>
        <taxon>Platyhelminthes</taxon>
        <taxon>Trematoda</taxon>
        <taxon>Digenea</taxon>
        <taxon>Opisthorchiida</taxon>
        <taxon>Opisthorchiata</taxon>
        <taxon>Opisthorchiidae</taxon>
        <taxon>Opisthorchis</taxon>
    </lineage>
</organism>
<accession>A0A075A0W0</accession>
<keyword evidence="3" id="KW-1185">Reference proteome</keyword>
<feature type="region of interest" description="Disordered" evidence="1">
    <location>
        <begin position="152"/>
        <end position="182"/>
    </location>
</feature>
<evidence type="ECO:0000256" key="1">
    <source>
        <dbReference type="SAM" id="MobiDB-lite"/>
    </source>
</evidence>
<name>A0A075A0W0_OPIVI</name>
<evidence type="ECO:0000313" key="3">
    <source>
        <dbReference type="Proteomes" id="UP000054324"/>
    </source>
</evidence>
<dbReference type="KEGG" id="ovi:T265_00679"/>
<dbReference type="AlphaFoldDB" id="A0A075A0W0"/>
<dbReference type="CTD" id="20314867"/>
<dbReference type="RefSeq" id="XP_009162792.1">
    <property type="nucleotide sequence ID" value="XM_009164528.1"/>
</dbReference>
<dbReference type="GeneID" id="20314867"/>
<feature type="compositionally biased region" description="Basic residues" evidence="1">
    <location>
        <begin position="152"/>
        <end position="165"/>
    </location>
</feature>
<reference evidence="2 3" key="1">
    <citation type="submission" date="2013-11" db="EMBL/GenBank/DDBJ databases">
        <title>Opisthorchis viverrini - life in the bile duct.</title>
        <authorList>
            <person name="Young N.D."/>
            <person name="Nagarajan N."/>
            <person name="Lin S.J."/>
            <person name="Korhonen P.K."/>
            <person name="Jex A.R."/>
            <person name="Hall R.S."/>
            <person name="Safavi-Hemami H."/>
            <person name="Kaewkong W."/>
            <person name="Bertrand D."/>
            <person name="Gao S."/>
            <person name="Seet Q."/>
            <person name="Wongkham S."/>
            <person name="Teh B.T."/>
            <person name="Wongkham C."/>
            <person name="Intapan P.M."/>
            <person name="Maleewong W."/>
            <person name="Yang X."/>
            <person name="Hu M."/>
            <person name="Wang Z."/>
            <person name="Hofmann A."/>
            <person name="Sternberg P.W."/>
            <person name="Tan P."/>
            <person name="Wang J."/>
            <person name="Gasser R.B."/>
        </authorList>
    </citation>
    <scope>NUCLEOTIDE SEQUENCE [LARGE SCALE GENOMIC DNA]</scope>
</reference>
<dbReference type="Proteomes" id="UP000054324">
    <property type="component" value="Unassembled WGS sequence"/>
</dbReference>